<name>A0AAD9QFC2_ACRCE</name>
<dbReference type="Pfam" id="PF02827">
    <property type="entry name" value="PKI"/>
    <property type="match status" value="1"/>
</dbReference>
<dbReference type="EMBL" id="JARQWQ010000038">
    <property type="protein sequence ID" value="KAK2559855.1"/>
    <property type="molecule type" value="Genomic_DNA"/>
</dbReference>
<accession>A0AAD9QFC2</accession>
<feature type="compositionally biased region" description="Polar residues" evidence="4">
    <location>
        <begin position="53"/>
        <end position="69"/>
    </location>
</feature>
<comment type="function">
    <text evidence="1">Extremely potent competitive inhibitor of cAMP-dependent protein kinase activity, this protein interacts with the catalytic subunit of the enzyme after the cAMP-induced dissociation of its regulatory chains.</text>
</comment>
<reference evidence="5" key="1">
    <citation type="journal article" date="2023" name="G3 (Bethesda)">
        <title>Whole genome assembly and annotation of the endangered Caribbean coral Acropora cervicornis.</title>
        <authorList>
            <person name="Selwyn J.D."/>
            <person name="Vollmer S.V."/>
        </authorList>
    </citation>
    <scope>NUCLEOTIDE SEQUENCE</scope>
    <source>
        <strain evidence="5">K2</strain>
    </source>
</reference>
<proteinExistence type="inferred from homology"/>
<evidence type="ECO:0000313" key="5">
    <source>
        <dbReference type="EMBL" id="KAK2559855.1"/>
    </source>
</evidence>
<dbReference type="PANTHER" id="PTHR15416">
    <property type="entry name" value="CAMP-DEPENDENT PROTEIN KINASE INHIBITOR/PKI"/>
    <property type="match status" value="1"/>
</dbReference>
<feature type="region of interest" description="Disordered" evidence="4">
    <location>
        <begin position="53"/>
        <end position="76"/>
    </location>
</feature>
<protein>
    <recommendedName>
        <fullName evidence="7">cAMP-dependent protein kinase inhibitor beta</fullName>
    </recommendedName>
</protein>
<keyword evidence="6" id="KW-1185">Reference proteome</keyword>
<dbReference type="GO" id="GO:0004862">
    <property type="term" value="F:cAMP-dependent protein kinase inhibitor activity"/>
    <property type="evidence" value="ECO:0007669"/>
    <property type="project" value="InterPro"/>
</dbReference>
<dbReference type="InterPro" id="IPR004171">
    <property type="entry name" value="cAMP_dep_PKI"/>
</dbReference>
<sequence length="76" mass="8138">MAECPSGDCGVTINDFVRTGRTGRRNALPDVFSLNHANVSTAGLPEVLENFTLESSAQTSEGTRNSQVQPPAEKME</sequence>
<comment type="similarity">
    <text evidence="2">Belongs to the PKI family.</text>
</comment>
<evidence type="ECO:0000256" key="3">
    <source>
        <dbReference type="ARBA" id="ARBA00023013"/>
    </source>
</evidence>
<reference evidence="5" key="2">
    <citation type="journal article" date="2023" name="Science">
        <title>Genomic signatures of disease resistance in endangered staghorn corals.</title>
        <authorList>
            <person name="Vollmer S.V."/>
            <person name="Selwyn J.D."/>
            <person name="Despard B.A."/>
            <person name="Roesel C.L."/>
        </authorList>
    </citation>
    <scope>NUCLEOTIDE SEQUENCE</scope>
    <source>
        <strain evidence="5">K2</strain>
    </source>
</reference>
<evidence type="ECO:0000313" key="6">
    <source>
        <dbReference type="Proteomes" id="UP001249851"/>
    </source>
</evidence>
<comment type="caution">
    <text evidence="5">The sequence shown here is derived from an EMBL/GenBank/DDBJ whole genome shotgun (WGS) entry which is preliminary data.</text>
</comment>
<evidence type="ECO:0000256" key="1">
    <source>
        <dbReference type="ARBA" id="ARBA00002844"/>
    </source>
</evidence>
<evidence type="ECO:0000256" key="2">
    <source>
        <dbReference type="ARBA" id="ARBA00006393"/>
    </source>
</evidence>
<gene>
    <name evidence="5" type="ORF">P5673_017413</name>
</gene>
<evidence type="ECO:0008006" key="7">
    <source>
        <dbReference type="Google" id="ProtNLM"/>
    </source>
</evidence>
<dbReference type="Proteomes" id="UP001249851">
    <property type="component" value="Unassembled WGS sequence"/>
</dbReference>
<keyword evidence="3" id="KW-0649">Protein kinase inhibitor</keyword>
<evidence type="ECO:0000256" key="4">
    <source>
        <dbReference type="SAM" id="MobiDB-lite"/>
    </source>
</evidence>
<organism evidence="5 6">
    <name type="scientific">Acropora cervicornis</name>
    <name type="common">Staghorn coral</name>
    <dbReference type="NCBI Taxonomy" id="6130"/>
    <lineage>
        <taxon>Eukaryota</taxon>
        <taxon>Metazoa</taxon>
        <taxon>Cnidaria</taxon>
        <taxon>Anthozoa</taxon>
        <taxon>Hexacorallia</taxon>
        <taxon>Scleractinia</taxon>
        <taxon>Astrocoeniina</taxon>
        <taxon>Acroporidae</taxon>
        <taxon>Acropora</taxon>
    </lineage>
</organism>
<dbReference type="AlphaFoldDB" id="A0AAD9QFC2"/>